<name>A0ABW4DZT1_9RHOB</name>
<gene>
    <name evidence="1" type="ORF">ACFQ5P_10010</name>
</gene>
<dbReference type="Proteomes" id="UP001597302">
    <property type="component" value="Unassembled WGS sequence"/>
</dbReference>
<evidence type="ECO:0000313" key="2">
    <source>
        <dbReference type="Proteomes" id="UP001597302"/>
    </source>
</evidence>
<protein>
    <recommendedName>
        <fullName evidence="3">Transcriptional regulator</fullName>
    </recommendedName>
</protein>
<dbReference type="RefSeq" id="WP_131572934.1">
    <property type="nucleotide sequence ID" value="NZ_CBCSAJ010000004.1"/>
</dbReference>
<sequence>MDQHTPPTVSAICEVVGRQAIASAVGVGLTAVSNAASENRFPARWFYAVRALCAESGIQCPERLFSFAGIDNSSAGAA</sequence>
<proteinExistence type="predicted"/>
<dbReference type="EMBL" id="JBHTOQ010000022">
    <property type="protein sequence ID" value="MFD1481630.1"/>
    <property type="molecule type" value="Genomic_DNA"/>
</dbReference>
<keyword evidence="2" id="KW-1185">Reference proteome</keyword>
<evidence type="ECO:0000313" key="1">
    <source>
        <dbReference type="EMBL" id="MFD1481630.1"/>
    </source>
</evidence>
<organism evidence="1 2">
    <name type="scientific">Paracoccus nototheniae</name>
    <dbReference type="NCBI Taxonomy" id="2489002"/>
    <lineage>
        <taxon>Bacteria</taxon>
        <taxon>Pseudomonadati</taxon>
        <taxon>Pseudomonadota</taxon>
        <taxon>Alphaproteobacteria</taxon>
        <taxon>Rhodobacterales</taxon>
        <taxon>Paracoccaceae</taxon>
        <taxon>Paracoccus</taxon>
    </lineage>
</organism>
<reference evidence="2" key="1">
    <citation type="journal article" date="2019" name="Int. J. Syst. Evol. Microbiol.">
        <title>The Global Catalogue of Microorganisms (GCM) 10K type strain sequencing project: providing services to taxonomists for standard genome sequencing and annotation.</title>
        <authorList>
            <consortium name="The Broad Institute Genomics Platform"/>
            <consortium name="The Broad Institute Genome Sequencing Center for Infectious Disease"/>
            <person name="Wu L."/>
            <person name="Ma J."/>
        </authorList>
    </citation>
    <scope>NUCLEOTIDE SEQUENCE [LARGE SCALE GENOMIC DNA]</scope>
    <source>
        <strain evidence="2">CCM 8875</strain>
    </source>
</reference>
<evidence type="ECO:0008006" key="3">
    <source>
        <dbReference type="Google" id="ProtNLM"/>
    </source>
</evidence>
<comment type="caution">
    <text evidence="1">The sequence shown here is derived from an EMBL/GenBank/DDBJ whole genome shotgun (WGS) entry which is preliminary data.</text>
</comment>
<accession>A0ABW4DZT1</accession>